<name>A0A0B6YCB6_9EUPU</name>
<dbReference type="EMBL" id="HACG01006576">
    <property type="protein sequence ID" value="CEK53441.1"/>
    <property type="molecule type" value="Transcribed_RNA"/>
</dbReference>
<feature type="region of interest" description="Disordered" evidence="1">
    <location>
        <begin position="39"/>
        <end position="69"/>
    </location>
</feature>
<proteinExistence type="predicted"/>
<organism evidence="2">
    <name type="scientific">Arion vulgaris</name>
    <dbReference type="NCBI Taxonomy" id="1028688"/>
    <lineage>
        <taxon>Eukaryota</taxon>
        <taxon>Metazoa</taxon>
        <taxon>Spiralia</taxon>
        <taxon>Lophotrochozoa</taxon>
        <taxon>Mollusca</taxon>
        <taxon>Gastropoda</taxon>
        <taxon>Heterobranchia</taxon>
        <taxon>Euthyneura</taxon>
        <taxon>Panpulmonata</taxon>
        <taxon>Eupulmonata</taxon>
        <taxon>Stylommatophora</taxon>
        <taxon>Helicina</taxon>
        <taxon>Arionoidea</taxon>
        <taxon>Arionidae</taxon>
        <taxon>Arion</taxon>
    </lineage>
</organism>
<feature type="non-terminal residue" evidence="2">
    <location>
        <position position="69"/>
    </location>
</feature>
<gene>
    <name evidence="2" type="primary">ORF20300</name>
</gene>
<feature type="compositionally biased region" description="Polar residues" evidence="1">
    <location>
        <begin position="60"/>
        <end position="69"/>
    </location>
</feature>
<reference evidence="2" key="1">
    <citation type="submission" date="2014-12" db="EMBL/GenBank/DDBJ databases">
        <title>Insight into the proteome of Arion vulgaris.</title>
        <authorList>
            <person name="Aradska J."/>
            <person name="Bulat T."/>
            <person name="Smidak R."/>
            <person name="Sarate P."/>
            <person name="Gangsoo J."/>
            <person name="Sialana F."/>
            <person name="Bilban M."/>
            <person name="Lubec G."/>
        </authorList>
    </citation>
    <scope>NUCLEOTIDE SEQUENCE</scope>
    <source>
        <tissue evidence="2">Skin</tissue>
    </source>
</reference>
<evidence type="ECO:0000256" key="1">
    <source>
        <dbReference type="SAM" id="MobiDB-lite"/>
    </source>
</evidence>
<protein>
    <submittedName>
        <fullName evidence="2">Uncharacterized protein</fullName>
    </submittedName>
</protein>
<sequence length="69" mass="7915">MFENDSTRYVQTFPLPYNLSVKILMHILTVKNCLHSVSKRIRSPSSKRDARDGSNMMHMETSSVMKTAP</sequence>
<accession>A0A0B6YCB6</accession>
<dbReference type="AlphaFoldDB" id="A0A0B6YCB6"/>
<evidence type="ECO:0000313" key="2">
    <source>
        <dbReference type="EMBL" id="CEK53441.1"/>
    </source>
</evidence>